<protein>
    <submittedName>
        <fullName evidence="1">Uncharacterized protein</fullName>
    </submittedName>
</protein>
<proteinExistence type="predicted"/>
<dbReference type="KEGG" id="kan:IMCC3317_16010"/>
<organism evidence="1 2">
    <name type="scientific">Kordia antarctica</name>
    <dbReference type="NCBI Taxonomy" id="1218801"/>
    <lineage>
        <taxon>Bacteria</taxon>
        <taxon>Pseudomonadati</taxon>
        <taxon>Bacteroidota</taxon>
        <taxon>Flavobacteriia</taxon>
        <taxon>Flavobacteriales</taxon>
        <taxon>Flavobacteriaceae</taxon>
        <taxon>Kordia</taxon>
    </lineage>
</organism>
<evidence type="ECO:0000313" key="1">
    <source>
        <dbReference type="EMBL" id="QHI36242.1"/>
    </source>
</evidence>
<keyword evidence="2" id="KW-1185">Reference proteome</keyword>
<evidence type="ECO:0000313" key="2">
    <source>
        <dbReference type="Proteomes" id="UP000464657"/>
    </source>
</evidence>
<dbReference type="AlphaFoldDB" id="A0A7L4ZHY3"/>
<dbReference type="Proteomes" id="UP000464657">
    <property type="component" value="Chromosome"/>
</dbReference>
<gene>
    <name evidence="1" type="ORF">IMCC3317_16010</name>
</gene>
<sequence>MKKKKVTLGKLGLKKSKVATFESDSVTGGYQSWTGTAEPCFSEYNCGTNNCGSNNCGTNNCGTNNCGTNNCGTNNCNSDSVCPPGVHCY</sequence>
<name>A0A7L4ZHY3_9FLAO</name>
<dbReference type="EMBL" id="CP019288">
    <property type="protein sequence ID" value="QHI36242.1"/>
    <property type="molecule type" value="Genomic_DNA"/>
</dbReference>
<accession>A0A7L4ZHY3</accession>
<reference evidence="1 2" key="1">
    <citation type="journal article" date="2013" name="Int. J. Syst. Evol. Microbiol.">
        <title>Kordia antarctica sp. nov., isolated from Antarctic seawater.</title>
        <authorList>
            <person name="Baek K."/>
            <person name="Choi A."/>
            <person name="Kang I."/>
            <person name="Lee K."/>
            <person name="Cho J.C."/>
        </authorList>
    </citation>
    <scope>NUCLEOTIDE SEQUENCE [LARGE SCALE GENOMIC DNA]</scope>
    <source>
        <strain evidence="1 2">IMCC3317</strain>
    </source>
</reference>
<dbReference type="RefSeq" id="WP_160128967.1">
    <property type="nucleotide sequence ID" value="NZ_CP019288.1"/>
</dbReference>